<dbReference type="AlphaFoldDB" id="A0A2H0B903"/>
<protein>
    <submittedName>
        <fullName evidence="1">Uncharacterized protein</fullName>
    </submittedName>
</protein>
<accession>A0A2H0B903</accession>
<dbReference type="EMBL" id="PCSR01000022">
    <property type="protein sequence ID" value="PIP53428.1"/>
    <property type="molecule type" value="Genomic_DNA"/>
</dbReference>
<organism evidence="1 2">
    <name type="scientific">Candidatus Beckwithbacteria bacterium CG23_combo_of_CG06-09_8_20_14_all_34_8</name>
    <dbReference type="NCBI Taxonomy" id="1974497"/>
    <lineage>
        <taxon>Bacteria</taxon>
        <taxon>Candidatus Beckwithiibacteriota</taxon>
    </lineage>
</organism>
<gene>
    <name evidence="1" type="ORF">COX08_01020</name>
</gene>
<evidence type="ECO:0000313" key="1">
    <source>
        <dbReference type="EMBL" id="PIP53428.1"/>
    </source>
</evidence>
<name>A0A2H0B903_9BACT</name>
<reference evidence="1 2" key="1">
    <citation type="submission" date="2017-09" db="EMBL/GenBank/DDBJ databases">
        <title>Depth-based differentiation of microbial function through sediment-hosted aquifers and enrichment of novel symbionts in the deep terrestrial subsurface.</title>
        <authorList>
            <person name="Probst A.J."/>
            <person name="Ladd B."/>
            <person name="Jarett J.K."/>
            <person name="Geller-Mcgrath D.E."/>
            <person name="Sieber C.M."/>
            <person name="Emerson J.B."/>
            <person name="Anantharaman K."/>
            <person name="Thomas B.C."/>
            <person name="Malmstrom R."/>
            <person name="Stieglmeier M."/>
            <person name="Klingl A."/>
            <person name="Woyke T."/>
            <person name="Ryan C.M."/>
            <person name="Banfield J.F."/>
        </authorList>
    </citation>
    <scope>NUCLEOTIDE SEQUENCE [LARGE SCALE GENOMIC DNA]</scope>
    <source>
        <strain evidence="1">CG23_combo_of_CG06-09_8_20_14_all_34_8</strain>
    </source>
</reference>
<sequence length="196" mass="22474">MPANIPLPDLNDTANLNGILCNFFNGNVLNKEDLRLYASQQLQTLQQQIQQLILTNENNLFWTKIKDLAALSGNIQNQKAIEQILALPNSINLFIKDNVSSAQSFEFYIKSKAAEIGSNDPIKDYYLAMKIRNDQILAYIYVFSQSVNNINTCLLFKPHEILTQPSFLYFGINDIENYVYETAQKLYEARIKLKLI</sequence>
<comment type="caution">
    <text evidence="1">The sequence shown here is derived from an EMBL/GenBank/DDBJ whole genome shotgun (WGS) entry which is preliminary data.</text>
</comment>
<proteinExistence type="predicted"/>
<evidence type="ECO:0000313" key="2">
    <source>
        <dbReference type="Proteomes" id="UP000229459"/>
    </source>
</evidence>
<dbReference type="Proteomes" id="UP000229459">
    <property type="component" value="Unassembled WGS sequence"/>
</dbReference>